<dbReference type="SUPFAM" id="SSF89550">
    <property type="entry name" value="PHP domain-like"/>
    <property type="match status" value="1"/>
</dbReference>
<dbReference type="Pfam" id="PF02811">
    <property type="entry name" value="PHP"/>
    <property type="match status" value="1"/>
</dbReference>
<dbReference type="AlphaFoldDB" id="A0AAW4WGT8"/>
<dbReference type="GO" id="GO:0004534">
    <property type="term" value="F:5'-3' RNA exonuclease activity"/>
    <property type="evidence" value="ECO:0007669"/>
    <property type="project" value="TreeGrafter"/>
</dbReference>
<organism evidence="2 3">
    <name type="scientific">Roseburia amylophila</name>
    <dbReference type="NCBI Taxonomy" id="2981794"/>
    <lineage>
        <taxon>Bacteria</taxon>
        <taxon>Bacillati</taxon>
        <taxon>Bacillota</taxon>
        <taxon>Clostridia</taxon>
        <taxon>Lachnospirales</taxon>
        <taxon>Lachnospiraceae</taxon>
        <taxon>Roseburia</taxon>
    </lineage>
</organism>
<feature type="domain" description="Polymerase/histidinol phosphatase N-terminal" evidence="1">
    <location>
        <begin position="6"/>
        <end position="75"/>
    </location>
</feature>
<accession>A0AAW4WGT8</accession>
<dbReference type="InterPro" id="IPR052018">
    <property type="entry name" value="PHP_domain"/>
</dbReference>
<dbReference type="Gene3D" id="1.10.150.650">
    <property type="match status" value="1"/>
</dbReference>
<dbReference type="InterPro" id="IPR016195">
    <property type="entry name" value="Pol/histidinol_Pase-like"/>
</dbReference>
<reference evidence="2" key="1">
    <citation type="submission" date="2021-10" db="EMBL/GenBank/DDBJ databases">
        <title>Anaerobic single-cell dispensing facilitates the cultivation of human gut bacteria.</title>
        <authorList>
            <person name="Afrizal A."/>
        </authorList>
    </citation>
    <scope>NUCLEOTIDE SEQUENCE</scope>
    <source>
        <strain evidence="2">CLA-AA-H204</strain>
    </source>
</reference>
<comment type="caution">
    <text evidence="2">The sequence shown here is derived from an EMBL/GenBank/DDBJ whole genome shotgun (WGS) entry which is preliminary data.</text>
</comment>
<dbReference type="CDD" id="cd07438">
    <property type="entry name" value="PHP_HisPPase_AMP"/>
    <property type="match status" value="1"/>
</dbReference>
<dbReference type="PANTHER" id="PTHR42924:SF3">
    <property type="entry name" value="POLYMERASE_HISTIDINOL PHOSPHATASE N-TERMINAL DOMAIN-CONTAINING PROTEIN"/>
    <property type="match status" value="1"/>
</dbReference>
<dbReference type="Gene3D" id="3.20.20.140">
    <property type="entry name" value="Metal-dependent hydrolases"/>
    <property type="match status" value="1"/>
</dbReference>
<dbReference type="SMART" id="SM00481">
    <property type="entry name" value="POLIIIAc"/>
    <property type="match status" value="1"/>
</dbReference>
<protein>
    <submittedName>
        <fullName evidence="2">PHP domain-containing protein</fullName>
    </submittedName>
</protein>
<sequence length="290" mass="32655">METGFIDLHVHSTCSDGTFTPSELVHEAIRHSICAFALTDHDCIDGIKEAQEETLRLNSPDAPEVIAGVELSCELDDREIHMVGLYINPDDKVFNNKLNAFRSSRTDRNRLMVDKLQQEAHLAIDYDSLIREFPDAVITRAHIARYLVNHGLAKDMNTIFSKYIGDDCPYYVDRPKISPQEGISLIHHAGGLAILAHPVLYRMNADRLDALVQTLVEESHLDGIEAVYSSYQLGDERNIKKLAQKYHLLISGGSDFHGSNKPYISMGNGTRHMPIPYYILSDIKNALHCR</sequence>
<evidence type="ECO:0000313" key="3">
    <source>
        <dbReference type="Proteomes" id="UP001198893"/>
    </source>
</evidence>
<dbReference type="GO" id="GO:0035312">
    <property type="term" value="F:5'-3' DNA exonuclease activity"/>
    <property type="evidence" value="ECO:0007669"/>
    <property type="project" value="TreeGrafter"/>
</dbReference>
<dbReference type="EMBL" id="JAJEQW010000003">
    <property type="protein sequence ID" value="MCC2241662.1"/>
    <property type="molecule type" value="Genomic_DNA"/>
</dbReference>
<evidence type="ECO:0000313" key="2">
    <source>
        <dbReference type="EMBL" id="MCC2241662.1"/>
    </source>
</evidence>
<gene>
    <name evidence="2" type="ORF">LKD47_04980</name>
</gene>
<dbReference type="PANTHER" id="PTHR42924">
    <property type="entry name" value="EXONUCLEASE"/>
    <property type="match status" value="1"/>
</dbReference>
<dbReference type="Proteomes" id="UP001198893">
    <property type="component" value="Unassembled WGS sequence"/>
</dbReference>
<dbReference type="InterPro" id="IPR004013">
    <property type="entry name" value="PHP_dom"/>
</dbReference>
<dbReference type="InterPro" id="IPR003141">
    <property type="entry name" value="Pol/His_phosphatase_N"/>
</dbReference>
<dbReference type="RefSeq" id="WP_022244098.1">
    <property type="nucleotide sequence ID" value="NZ_JAJEQW010000003.1"/>
</dbReference>
<name>A0AAW4WGT8_9FIRM</name>
<proteinExistence type="predicted"/>
<evidence type="ECO:0000259" key="1">
    <source>
        <dbReference type="SMART" id="SM00481"/>
    </source>
</evidence>